<accession>A0A3R7HR87</accession>
<proteinExistence type="predicted"/>
<feature type="region of interest" description="Disordered" evidence="1">
    <location>
        <begin position="35"/>
        <end position="83"/>
    </location>
</feature>
<sequence length="83" mass="9273">MDANADLSTDRDARTDDTSGISDVIDLIDLIDVSGERARRGDKKDSNCDKRETKREPRRLRDKEVGNVVNGQRNMPEILSPCG</sequence>
<organism evidence="2 3">
    <name type="scientific">Paraburkholderia fungorum</name>
    <dbReference type="NCBI Taxonomy" id="134537"/>
    <lineage>
        <taxon>Bacteria</taxon>
        <taxon>Pseudomonadati</taxon>
        <taxon>Pseudomonadota</taxon>
        <taxon>Betaproteobacteria</taxon>
        <taxon>Burkholderiales</taxon>
        <taxon>Burkholderiaceae</taxon>
        <taxon>Paraburkholderia</taxon>
    </lineage>
</organism>
<protein>
    <submittedName>
        <fullName evidence="2">Uncharacterized protein</fullName>
    </submittedName>
</protein>
<feature type="compositionally biased region" description="Basic and acidic residues" evidence="1">
    <location>
        <begin position="35"/>
        <end position="65"/>
    </location>
</feature>
<evidence type="ECO:0000313" key="3">
    <source>
        <dbReference type="Proteomes" id="UP000283709"/>
    </source>
</evidence>
<gene>
    <name evidence="2" type="ORF">BCY88_19780</name>
</gene>
<reference evidence="2 3" key="1">
    <citation type="submission" date="2016-07" db="EMBL/GenBank/DDBJ databases">
        <title>Genome analysis of Burkholderia fungorum ES3-20.</title>
        <authorList>
            <person name="Xu D."/>
            <person name="Yao R."/>
            <person name="Zheng S."/>
        </authorList>
    </citation>
    <scope>NUCLEOTIDE SEQUENCE [LARGE SCALE GENOMIC DNA]</scope>
    <source>
        <strain evidence="2 3">ES3-20</strain>
    </source>
</reference>
<comment type="caution">
    <text evidence="2">The sequence shown here is derived from an EMBL/GenBank/DDBJ whole genome shotgun (WGS) entry which is preliminary data.</text>
</comment>
<dbReference type="EMBL" id="MCAS01000006">
    <property type="protein sequence ID" value="RKF48872.1"/>
    <property type="molecule type" value="Genomic_DNA"/>
</dbReference>
<evidence type="ECO:0000256" key="1">
    <source>
        <dbReference type="SAM" id="MobiDB-lite"/>
    </source>
</evidence>
<dbReference type="Proteomes" id="UP000283709">
    <property type="component" value="Unassembled WGS sequence"/>
</dbReference>
<dbReference type="AlphaFoldDB" id="A0A3R7HR87"/>
<name>A0A3R7HR87_9BURK</name>
<evidence type="ECO:0000313" key="2">
    <source>
        <dbReference type="EMBL" id="RKF48872.1"/>
    </source>
</evidence>